<evidence type="ECO:0000256" key="1">
    <source>
        <dbReference type="SAM" id="MobiDB-lite"/>
    </source>
</evidence>
<dbReference type="GO" id="GO:0048364">
    <property type="term" value="P:root development"/>
    <property type="evidence" value="ECO:0007669"/>
    <property type="project" value="InterPro"/>
</dbReference>
<accession>A0A6J1AIN8</accession>
<evidence type="ECO:0000313" key="2">
    <source>
        <dbReference type="Proteomes" id="UP000504621"/>
    </source>
</evidence>
<dbReference type="PANTHER" id="PTHR33070">
    <property type="entry name" value="OS06G0725500 PROTEIN"/>
    <property type="match status" value="1"/>
</dbReference>
<protein>
    <submittedName>
        <fullName evidence="3">Uncharacterized protein LOC110418331</fullName>
    </submittedName>
</protein>
<dbReference type="GeneID" id="110418331"/>
<dbReference type="Proteomes" id="UP000504621">
    <property type="component" value="Unplaced"/>
</dbReference>
<sequence>MAAQTFHHTRSNSFPLPTRPSPLVSQIDEHLNRLKASDATSTSSSISHKLNGLQDLYDSVDKLLQLPFSQALVQEQNKEWVNELLDGYLRLLDLCSTAKDFVLQTKENAHEIQSVLCRRRSGDFELVGEVRRFFISRKVLQKTIHKALRNLKVLETKRVFSPSDDHETTAMVSMLREVEQVTSSTFEYLLSLISGPKERSKPGSWLVSKVLHHKRTACAQAGRDINEFEKVDASLRLLVNQKMSKSENIINVEMQNQLKDFKVDASSGV</sequence>
<dbReference type="GO" id="GO:0048367">
    <property type="term" value="P:shoot system development"/>
    <property type="evidence" value="ECO:0007669"/>
    <property type="project" value="InterPro"/>
</dbReference>
<dbReference type="AlphaFoldDB" id="A0A6J1AIN8"/>
<dbReference type="PANTHER" id="PTHR33070:SF129">
    <property type="entry name" value="DUF241 DOMAIN PROTEIN"/>
    <property type="match status" value="1"/>
</dbReference>
<dbReference type="RefSeq" id="XP_021286700.1">
    <property type="nucleotide sequence ID" value="XM_021431025.1"/>
</dbReference>
<gene>
    <name evidence="3" type="primary">LOC110418331</name>
</gene>
<dbReference type="InterPro" id="IPR004320">
    <property type="entry name" value="BPS1_pln"/>
</dbReference>
<organism evidence="2 3">
    <name type="scientific">Herrania umbratica</name>
    <dbReference type="NCBI Taxonomy" id="108875"/>
    <lineage>
        <taxon>Eukaryota</taxon>
        <taxon>Viridiplantae</taxon>
        <taxon>Streptophyta</taxon>
        <taxon>Embryophyta</taxon>
        <taxon>Tracheophyta</taxon>
        <taxon>Spermatophyta</taxon>
        <taxon>Magnoliopsida</taxon>
        <taxon>eudicotyledons</taxon>
        <taxon>Gunneridae</taxon>
        <taxon>Pentapetalae</taxon>
        <taxon>rosids</taxon>
        <taxon>malvids</taxon>
        <taxon>Malvales</taxon>
        <taxon>Malvaceae</taxon>
        <taxon>Byttnerioideae</taxon>
        <taxon>Herrania</taxon>
    </lineage>
</organism>
<dbReference type="Pfam" id="PF03087">
    <property type="entry name" value="BPS1"/>
    <property type="match status" value="1"/>
</dbReference>
<dbReference type="OrthoDB" id="995074at2759"/>
<feature type="region of interest" description="Disordered" evidence="1">
    <location>
        <begin position="1"/>
        <end position="22"/>
    </location>
</feature>
<name>A0A6J1AIN8_9ROSI</name>
<keyword evidence="2" id="KW-1185">Reference proteome</keyword>
<proteinExistence type="predicted"/>
<evidence type="ECO:0000313" key="3">
    <source>
        <dbReference type="RefSeq" id="XP_021286700.1"/>
    </source>
</evidence>
<reference evidence="3" key="1">
    <citation type="submission" date="2025-08" db="UniProtKB">
        <authorList>
            <consortium name="RefSeq"/>
        </authorList>
    </citation>
    <scope>IDENTIFICATION</scope>
    <source>
        <tissue evidence="3">Leaf</tissue>
    </source>
</reference>